<evidence type="ECO:0000313" key="1">
    <source>
        <dbReference type="EMBL" id="OGG85719.1"/>
    </source>
</evidence>
<sequence>MLILQSPANAGARTVAGLWKFKNGEKHDDGIDFNELCAVGSKIAAGSRGFSGNLFDIYAGLSDDGEMAFRFGYQPDESERDVSADDLQKQFADFFAQHTRAYLGFEITSDKTPKVEVKAAPLPRNNGYWNNLPLAVYSNDEDVDGNKILNAWGLKAWGRKLPSDVGDYVGWQRVGLPEGWTIGLEGHDFLLIDGFNQIRGDILAAFERPECTKLVITDEDLEAACISKEEFEAAFASDGPKKELEKPRLQLRTCISVRSAYSLADYGPYDFWVENAAGERLFGIYRQPVTNDEYDERMPKLRRRVYTWLEEHYPDWLDHNAYWEMFPQVHAQWAEAKQMAHSVAAKILEGKTDEDLKALRVEIGVGEQRTDYTLALQERLSEHFGAEPSFRVAEAVVYKIMDIFNLKIGRVDD</sequence>
<dbReference type="Proteomes" id="UP000177395">
    <property type="component" value="Unassembled WGS sequence"/>
</dbReference>
<name>A0A1F6FIN4_9BACT</name>
<dbReference type="AlphaFoldDB" id="A0A1F6FIN4"/>
<accession>A0A1F6FIN4</accession>
<reference evidence="1 2" key="1">
    <citation type="journal article" date="2016" name="Nat. Commun.">
        <title>Thousands of microbial genomes shed light on interconnected biogeochemical processes in an aquifer system.</title>
        <authorList>
            <person name="Anantharaman K."/>
            <person name="Brown C.T."/>
            <person name="Hug L.A."/>
            <person name="Sharon I."/>
            <person name="Castelle C.J."/>
            <person name="Probst A.J."/>
            <person name="Thomas B.C."/>
            <person name="Singh A."/>
            <person name="Wilkins M.J."/>
            <person name="Karaoz U."/>
            <person name="Brodie E.L."/>
            <person name="Williams K.H."/>
            <person name="Hubbard S.S."/>
            <person name="Banfield J.F."/>
        </authorList>
    </citation>
    <scope>NUCLEOTIDE SEQUENCE [LARGE SCALE GENOMIC DNA]</scope>
</reference>
<dbReference type="EMBL" id="MFMS01000005">
    <property type="protein sequence ID" value="OGG85719.1"/>
    <property type="molecule type" value="Genomic_DNA"/>
</dbReference>
<evidence type="ECO:0000313" key="2">
    <source>
        <dbReference type="Proteomes" id="UP000177395"/>
    </source>
</evidence>
<protein>
    <submittedName>
        <fullName evidence="1">Uncharacterized protein</fullName>
    </submittedName>
</protein>
<proteinExistence type="predicted"/>
<comment type="caution">
    <text evidence="1">The sequence shown here is derived from an EMBL/GenBank/DDBJ whole genome shotgun (WGS) entry which is preliminary data.</text>
</comment>
<organism evidence="1 2">
    <name type="scientific">Candidatus Kaiserbacteria bacterium RIFOXYB1_FULL_46_14</name>
    <dbReference type="NCBI Taxonomy" id="1798531"/>
    <lineage>
        <taxon>Bacteria</taxon>
        <taxon>Candidatus Kaiseribacteriota</taxon>
    </lineage>
</organism>
<gene>
    <name evidence="1" type="ORF">A2392_02915</name>
</gene>